<dbReference type="Pfam" id="PF02055">
    <property type="entry name" value="Glyco_hydro_30"/>
    <property type="match status" value="1"/>
</dbReference>
<dbReference type="SUPFAM" id="SSF51445">
    <property type="entry name" value="(Trans)glycosidases"/>
    <property type="match status" value="1"/>
</dbReference>
<dbReference type="PRINTS" id="PR00114">
    <property type="entry name" value="STPHPHTASE"/>
</dbReference>
<sequence>MASLAVESPGTGRSEPVSSEETIDSAIVPPLMQLWRLDLDIDWIIDRLLDVRGNRPGKAVALQEVEIHHLCIKAREIMLSQPTLLELEAPIKVCGDVHGQYHDLLRIFEYGGYPPDANYLFLGDYVDRGKHSLETICLLLAYKIKYPENFFLLRGNHESAAVNRIYGFYDECKRRYSTKLWQTFGDCFNCFPIAAVIGNRIFSMHGGLSPLLRSMDQIRRIARPVEVPASGLLSDLLWSDPTHDHRGWSSNDRGAGKAFGPDVVTRFLKEHDLDLICRAHQVVEDGFEFFANRRLVTVFSAPNYCGKFDNAGALMSVDKDLLCSFQVSQIFLASRYPHPILDRSYSRWNLRLPLAKSPAHFRCAVSRIPITNIITMLFTLTLFQVSLLVFPAAAQQIQDVWQTTANKASLFADVSPHKPIDFVKPGPVAQADIVVTDSQTFQTIEGFGGSLTDSSALTLSNLKSKNATAYWEIVHYMFDATDGANAAGFNYIRVPIGASDFSAKVYSLDDHKGDTTFSKFNIDNAPSHLFSTIQDIMTVNPALKVHVVPWSPPAWMKKGGKMTGGTIQSQYIRIYPTYLLKAVQGFVSKGINIHAISVQNEPQNNNPTYPTCTMTPGMSLRLLLTVSFTTGRAAIEGRIGSALRTLLDQNGLSSVKLVGYEIHDDNDSYDGVAFHCYAGDVKNQAEFHKAHPNKNIYFTECTGTVGSDFAGDLTWYMQNLWIGSLQNNASVGLMFNLALDGQGLPTLPGTNSCDGGCRAMVTVNSDGSFEYNQDFYAMAQASKAIVPKDNGGPSGFRTGVSVQGKHASALTVGSYTTKRVSSSDFNRHSLVVLNAHNSPLASTIDFRGKQATYTFPAGVTTLWWFAPPADETSGGQTNAVARGVARHRNSFQVRRRRL</sequence>
<dbReference type="InterPro" id="IPR013780">
    <property type="entry name" value="Glyco_hydro_b"/>
</dbReference>
<dbReference type="InterPro" id="IPR029052">
    <property type="entry name" value="Metallo-depent_PP-like"/>
</dbReference>
<dbReference type="AlphaFoldDB" id="A0AAD2HMV8"/>
<keyword evidence="12" id="KW-1185">Reference proteome</keyword>
<organism evidence="11 12">
    <name type="scientific">Mycena citricolor</name>
    <dbReference type="NCBI Taxonomy" id="2018698"/>
    <lineage>
        <taxon>Eukaryota</taxon>
        <taxon>Fungi</taxon>
        <taxon>Dikarya</taxon>
        <taxon>Basidiomycota</taxon>
        <taxon>Agaricomycotina</taxon>
        <taxon>Agaricomycetes</taxon>
        <taxon>Agaricomycetidae</taxon>
        <taxon>Agaricales</taxon>
        <taxon>Marasmiineae</taxon>
        <taxon>Mycenaceae</taxon>
        <taxon>Mycena</taxon>
    </lineage>
</organism>
<keyword evidence="3 8" id="KW-0378">Hydrolase</keyword>
<protein>
    <recommendedName>
        <fullName evidence="8">Serine/threonine-protein phosphatase</fullName>
        <ecNumber evidence="8">3.1.3.16</ecNumber>
    </recommendedName>
</protein>
<reference evidence="11" key="1">
    <citation type="submission" date="2023-11" db="EMBL/GenBank/DDBJ databases">
        <authorList>
            <person name="De Vega J J."/>
            <person name="De Vega J J."/>
        </authorList>
    </citation>
    <scope>NUCLEOTIDE SEQUENCE</scope>
</reference>
<keyword evidence="5" id="KW-0464">Manganese</keyword>
<evidence type="ECO:0000259" key="10">
    <source>
        <dbReference type="PROSITE" id="PS00125"/>
    </source>
</evidence>
<dbReference type="PANTHER" id="PTHR11668">
    <property type="entry name" value="SERINE/THREONINE PROTEIN PHOSPHATASE"/>
    <property type="match status" value="1"/>
</dbReference>
<evidence type="ECO:0000256" key="1">
    <source>
        <dbReference type="ARBA" id="ARBA00001936"/>
    </source>
</evidence>
<dbReference type="InterPro" id="IPR031675">
    <property type="entry name" value="STPPase_N"/>
</dbReference>
<dbReference type="Pfam" id="PF16891">
    <property type="entry name" value="STPPase_N"/>
    <property type="match status" value="1"/>
</dbReference>
<evidence type="ECO:0000256" key="5">
    <source>
        <dbReference type="ARBA" id="ARBA00023211"/>
    </source>
</evidence>
<dbReference type="InterPro" id="IPR033453">
    <property type="entry name" value="Glyco_hydro_30_TIM-barrel"/>
</dbReference>
<evidence type="ECO:0000313" key="12">
    <source>
        <dbReference type="Proteomes" id="UP001295794"/>
    </source>
</evidence>
<dbReference type="SMART" id="SM00156">
    <property type="entry name" value="PP2Ac"/>
    <property type="match status" value="1"/>
</dbReference>
<evidence type="ECO:0000256" key="6">
    <source>
        <dbReference type="ARBA" id="ARBA00047761"/>
    </source>
</evidence>
<gene>
    <name evidence="11" type="ORF">MYCIT1_LOCUS27327</name>
</gene>
<proteinExistence type="inferred from homology"/>
<dbReference type="EMBL" id="CAVNYO010000421">
    <property type="protein sequence ID" value="CAK5278071.1"/>
    <property type="molecule type" value="Genomic_DNA"/>
</dbReference>
<dbReference type="Pfam" id="PF00149">
    <property type="entry name" value="Metallophos"/>
    <property type="match status" value="1"/>
</dbReference>
<comment type="similarity">
    <text evidence="8">Belongs to the PPP phosphatase family.</text>
</comment>
<dbReference type="Gene3D" id="3.60.21.10">
    <property type="match status" value="1"/>
</dbReference>
<comment type="cofactor">
    <cofactor evidence="1">
        <name>Mn(2+)</name>
        <dbReference type="ChEBI" id="CHEBI:29035"/>
    </cofactor>
</comment>
<comment type="caution">
    <text evidence="11">The sequence shown here is derived from an EMBL/GenBank/DDBJ whole genome shotgun (WGS) entry which is preliminary data.</text>
</comment>
<comment type="catalytic activity">
    <reaction evidence="6">
        <text>O-phospho-L-seryl-[protein] + H2O = L-seryl-[protein] + phosphate</text>
        <dbReference type="Rhea" id="RHEA:20629"/>
        <dbReference type="Rhea" id="RHEA-COMP:9863"/>
        <dbReference type="Rhea" id="RHEA-COMP:11604"/>
        <dbReference type="ChEBI" id="CHEBI:15377"/>
        <dbReference type="ChEBI" id="CHEBI:29999"/>
        <dbReference type="ChEBI" id="CHEBI:43474"/>
        <dbReference type="ChEBI" id="CHEBI:83421"/>
        <dbReference type="EC" id="3.1.3.16"/>
    </reaction>
</comment>
<evidence type="ECO:0000256" key="4">
    <source>
        <dbReference type="ARBA" id="ARBA00022912"/>
    </source>
</evidence>
<feature type="region of interest" description="Disordered" evidence="9">
    <location>
        <begin position="1"/>
        <end position="21"/>
    </location>
</feature>
<keyword evidence="4" id="KW-0904">Protein phosphatase</keyword>
<evidence type="ECO:0000256" key="2">
    <source>
        <dbReference type="ARBA" id="ARBA00022723"/>
    </source>
</evidence>
<dbReference type="GO" id="GO:0005737">
    <property type="term" value="C:cytoplasm"/>
    <property type="evidence" value="ECO:0007669"/>
    <property type="project" value="TreeGrafter"/>
</dbReference>
<dbReference type="InterPro" id="IPR017853">
    <property type="entry name" value="GH"/>
</dbReference>
<evidence type="ECO:0000256" key="3">
    <source>
        <dbReference type="ARBA" id="ARBA00022801"/>
    </source>
</evidence>
<dbReference type="InterPro" id="IPR006186">
    <property type="entry name" value="Ser/Thr-sp_prot-phosphatase"/>
</dbReference>
<dbReference type="FunFam" id="3.60.21.10:FF:000026">
    <property type="entry name" value="Serine/threonine-protein phosphatase"/>
    <property type="match status" value="1"/>
</dbReference>
<dbReference type="GO" id="GO:0005634">
    <property type="term" value="C:nucleus"/>
    <property type="evidence" value="ECO:0007669"/>
    <property type="project" value="TreeGrafter"/>
</dbReference>
<dbReference type="CDD" id="cd07414">
    <property type="entry name" value="MPP_PP1_PPKL"/>
    <property type="match status" value="1"/>
</dbReference>
<dbReference type="PROSITE" id="PS00125">
    <property type="entry name" value="SER_THR_PHOSPHATASE"/>
    <property type="match status" value="1"/>
</dbReference>
<evidence type="ECO:0000256" key="8">
    <source>
        <dbReference type="RuleBase" id="RU004273"/>
    </source>
</evidence>
<feature type="domain" description="Serine/threonine specific protein phosphatases" evidence="10">
    <location>
        <begin position="153"/>
        <end position="158"/>
    </location>
</feature>
<dbReference type="GO" id="GO:0004722">
    <property type="term" value="F:protein serine/threonine phosphatase activity"/>
    <property type="evidence" value="ECO:0007669"/>
    <property type="project" value="UniProtKB-EC"/>
</dbReference>
<evidence type="ECO:0000256" key="7">
    <source>
        <dbReference type="ARBA" id="ARBA00048336"/>
    </source>
</evidence>
<dbReference type="InterPro" id="IPR004843">
    <property type="entry name" value="Calcineurin-like_PHP"/>
</dbReference>
<dbReference type="SUPFAM" id="SSF56300">
    <property type="entry name" value="Metallo-dependent phosphatases"/>
    <property type="match status" value="1"/>
</dbReference>
<dbReference type="GO" id="GO:0046872">
    <property type="term" value="F:metal ion binding"/>
    <property type="evidence" value="ECO:0007669"/>
    <property type="project" value="UniProtKB-KW"/>
</dbReference>
<evidence type="ECO:0000313" key="11">
    <source>
        <dbReference type="EMBL" id="CAK5278071.1"/>
    </source>
</evidence>
<dbReference type="Gene3D" id="2.60.40.1180">
    <property type="entry name" value="Golgi alpha-mannosidase II"/>
    <property type="match status" value="1"/>
</dbReference>
<keyword evidence="2" id="KW-0479">Metal-binding</keyword>
<dbReference type="Proteomes" id="UP001295794">
    <property type="component" value="Unassembled WGS sequence"/>
</dbReference>
<accession>A0AAD2HMV8</accession>
<name>A0AAD2HMV8_9AGAR</name>
<dbReference type="Gene3D" id="3.20.20.80">
    <property type="entry name" value="Glycosidases"/>
    <property type="match status" value="1"/>
</dbReference>
<evidence type="ECO:0000256" key="9">
    <source>
        <dbReference type="SAM" id="MobiDB-lite"/>
    </source>
</evidence>
<dbReference type="PANTHER" id="PTHR11668:SF300">
    <property type="entry name" value="SERINE_THREONINE-PROTEIN PHOSPHATASE"/>
    <property type="match status" value="1"/>
</dbReference>
<comment type="catalytic activity">
    <reaction evidence="7 8">
        <text>O-phospho-L-threonyl-[protein] + H2O = L-threonyl-[protein] + phosphate</text>
        <dbReference type="Rhea" id="RHEA:47004"/>
        <dbReference type="Rhea" id="RHEA-COMP:11060"/>
        <dbReference type="Rhea" id="RHEA-COMP:11605"/>
        <dbReference type="ChEBI" id="CHEBI:15377"/>
        <dbReference type="ChEBI" id="CHEBI:30013"/>
        <dbReference type="ChEBI" id="CHEBI:43474"/>
        <dbReference type="ChEBI" id="CHEBI:61977"/>
        <dbReference type="EC" id="3.1.3.16"/>
    </reaction>
</comment>
<dbReference type="InterPro" id="IPR050341">
    <property type="entry name" value="PP1_catalytic_subunit"/>
</dbReference>
<dbReference type="EC" id="3.1.3.16" evidence="8"/>